<evidence type="ECO:0000256" key="3">
    <source>
        <dbReference type="SAM" id="MobiDB-lite"/>
    </source>
</evidence>
<keyword evidence="2" id="KW-0539">Nucleus</keyword>
<feature type="compositionally biased region" description="Basic and acidic residues" evidence="3">
    <location>
        <begin position="237"/>
        <end position="252"/>
    </location>
</feature>
<feature type="compositionally biased region" description="Polar residues" evidence="3">
    <location>
        <begin position="26"/>
        <end position="40"/>
    </location>
</feature>
<evidence type="ECO:0000256" key="2">
    <source>
        <dbReference type="ARBA" id="ARBA00023242"/>
    </source>
</evidence>
<evidence type="ECO:0000313" key="5">
    <source>
        <dbReference type="EMBL" id="KIJ64437.1"/>
    </source>
</evidence>
<proteinExistence type="predicted"/>
<gene>
    <name evidence="5" type="ORF">HYDPIDRAFT_28381</name>
</gene>
<dbReference type="InterPro" id="IPR050568">
    <property type="entry name" value="Transcr_DNA_Rep_Reg"/>
</dbReference>
<feature type="compositionally biased region" description="Polar residues" evidence="3">
    <location>
        <begin position="9"/>
        <end position="18"/>
    </location>
</feature>
<dbReference type="GO" id="GO:0006261">
    <property type="term" value="P:DNA-templated DNA replication"/>
    <property type="evidence" value="ECO:0007669"/>
    <property type="project" value="TreeGrafter"/>
</dbReference>
<dbReference type="GO" id="GO:0008623">
    <property type="term" value="C:CHRAC"/>
    <property type="evidence" value="ECO:0007669"/>
    <property type="project" value="TreeGrafter"/>
</dbReference>
<dbReference type="EMBL" id="KN839846">
    <property type="protein sequence ID" value="KIJ64437.1"/>
    <property type="molecule type" value="Genomic_DNA"/>
</dbReference>
<dbReference type="Proteomes" id="UP000053820">
    <property type="component" value="Unassembled WGS sequence"/>
</dbReference>
<keyword evidence="6" id="KW-1185">Reference proteome</keyword>
<dbReference type="AlphaFoldDB" id="A0A0C9WFS3"/>
<feature type="domain" description="Transcription factor CBF/NF-Y/archaeal histone" evidence="4">
    <location>
        <begin position="84"/>
        <end position="147"/>
    </location>
</feature>
<feature type="compositionally biased region" description="Acidic residues" evidence="3">
    <location>
        <begin position="42"/>
        <end position="57"/>
    </location>
</feature>
<evidence type="ECO:0000259" key="4">
    <source>
        <dbReference type="Pfam" id="PF00808"/>
    </source>
</evidence>
<evidence type="ECO:0000313" key="6">
    <source>
        <dbReference type="Proteomes" id="UP000053820"/>
    </source>
</evidence>
<dbReference type="OrthoDB" id="636685at2759"/>
<dbReference type="HOGENOM" id="CLU_042061_0_0_1"/>
<dbReference type="GO" id="GO:0046982">
    <property type="term" value="F:protein heterodimerization activity"/>
    <property type="evidence" value="ECO:0007669"/>
    <property type="project" value="InterPro"/>
</dbReference>
<dbReference type="Gene3D" id="1.10.20.10">
    <property type="entry name" value="Histone, subunit A"/>
    <property type="match status" value="1"/>
</dbReference>
<dbReference type="InterPro" id="IPR009072">
    <property type="entry name" value="Histone-fold"/>
</dbReference>
<protein>
    <recommendedName>
        <fullName evidence="4">Transcription factor CBF/NF-Y/archaeal histone domain-containing protein</fullName>
    </recommendedName>
</protein>
<feature type="region of interest" description="Disordered" evidence="3">
    <location>
        <begin position="182"/>
        <end position="372"/>
    </location>
</feature>
<feature type="region of interest" description="Disordered" evidence="3">
    <location>
        <begin position="1"/>
        <end position="81"/>
    </location>
</feature>
<reference evidence="5 6" key="1">
    <citation type="submission" date="2014-04" db="EMBL/GenBank/DDBJ databases">
        <title>Evolutionary Origins and Diversification of the Mycorrhizal Mutualists.</title>
        <authorList>
            <consortium name="DOE Joint Genome Institute"/>
            <consortium name="Mycorrhizal Genomics Consortium"/>
            <person name="Kohler A."/>
            <person name="Kuo A."/>
            <person name="Nagy L.G."/>
            <person name="Floudas D."/>
            <person name="Copeland A."/>
            <person name="Barry K.W."/>
            <person name="Cichocki N."/>
            <person name="Veneault-Fourrey C."/>
            <person name="LaButti K."/>
            <person name="Lindquist E.A."/>
            <person name="Lipzen A."/>
            <person name="Lundell T."/>
            <person name="Morin E."/>
            <person name="Murat C."/>
            <person name="Riley R."/>
            <person name="Ohm R."/>
            <person name="Sun H."/>
            <person name="Tunlid A."/>
            <person name="Henrissat B."/>
            <person name="Grigoriev I.V."/>
            <person name="Hibbett D.S."/>
            <person name="Martin F."/>
        </authorList>
    </citation>
    <scope>NUCLEOTIDE SEQUENCE [LARGE SCALE GENOMIC DNA]</scope>
    <source>
        <strain evidence="5 6">MD-312</strain>
    </source>
</reference>
<sequence>MAAYYANPSVLSHTTSLQPYGHHNETNGQNQSSSIYNLPTDSEGEAEVDELESDTEDEHGASASTTGQKKGGKRAGERAPGTTLLPMARVENIIQADGITSSLSMSKEAVFVLSIATEEFVKRMAQAGHRQASASRRNIVNYADMASSTQQYQEFMFLQDTIPEPMLLSEALERKLAKEKEDLEANPAMSSAIQTQPTPSAPMPSISQANGKSKSKSRTVNGKEKASASVSASTAPRGDHRKQPAKDDRTDEPAPISVARTSSGRVIRSTRAAREAVQDGISRTTPNGSAHPREQDESWSGSTSPRRPPASHRSSSDHGSTPQSFNPSWPGQFTGPASGFLQDPQSAFGRMAQNPGRTIYSQQPRSENGVYR</sequence>
<dbReference type="Pfam" id="PF00808">
    <property type="entry name" value="CBFD_NFYB_HMF"/>
    <property type="match status" value="1"/>
</dbReference>
<feature type="compositionally biased region" description="Polar residues" evidence="3">
    <location>
        <begin position="317"/>
        <end position="331"/>
    </location>
</feature>
<dbReference type="PANTHER" id="PTHR10252:SF54">
    <property type="entry name" value="CHROMATIN ACCESSIBILITY COMPLEX PROTEIN 1"/>
    <property type="match status" value="1"/>
</dbReference>
<accession>A0A0C9WFS3</accession>
<name>A0A0C9WFS3_9AGAM</name>
<feature type="compositionally biased region" description="Polar residues" evidence="3">
    <location>
        <begin position="355"/>
        <end position="366"/>
    </location>
</feature>
<feature type="compositionally biased region" description="Polar residues" evidence="3">
    <location>
        <begin position="188"/>
        <end position="198"/>
    </location>
</feature>
<dbReference type="PANTHER" id="PTHR10252">
    <property type="entry name" value="HISTONE-LIKE TRANSCRIPTION FACTOR CCAAT-RELATED"/>
    <property type="match status" value="1"/>
</dbReference>
<comment type="subcellular location">
    <subcellularLocation>
        <location evidence="1">Nucleus</location>
    </subcellularLocation>
</comment>
<organism evidence="5 6">
    <name type="scientific">Hydnomerulius pinastri MD-312</name>
    <dbReference type="NCBI Taxonomy" id="994086"/>
    <lineage>
        <taxon>Eukaryota</taxon>
        <taxon>Fungi</taxon>
        <taxon>Dikarya</taxon>
        <taxon>Basidiomycota</taxon>
        <taxon>Agaricomycotina</taxon>
        <taxon>Agaricomycetes</taxon>
        <taxon>Agaricomycetidae</taxon>
        <taxon>Boletales</taxon>
        <taxon>Boletales incertae sedis</taxon>
        <taxon>Leucogyrophana</taxon>
    </lineage>
</organism>
<dbReference type="InterPro" id="IPR003958">
    <property type="entry name" value="CBFA_NFYB_domain"/>
</dbReference>
<evidence type="ECO:0000256" key="1">
    <source>
        <dbReference type="ARBA" id="ARBA00004123"/>
    </source>
</evidence>
<dbReference type="SUPFAM" id="SSF47113">
    <property type="entry name" value="Histone-fold"/>
    <property type="match status" value="1"/>
</dbReference>